<dbReference type="GO" id="GO:0015833">
    <property type="term" value="P:peptide transport"/>
    <property type="evidence" value="ECO:0007669"/>
    <property type="project" value="TreeGrafter"/>
</dbReference>
<dbReference type="Pfam" id="PF00496">
    <property type="entry name" value="SBP_bac_5"/>
    <property type="match status" value="1"/>
</dbReference>
<dbReference type="OrthoDB" id="5240629at2"/>
<keyword evidence="8" id="KW-1185">Reference proteome</keyword>
<dbReference type="SUPFAM" id="SSF50969">
    <property type="entry name" value="YVTN repeat-like/Quinoprotein amine dehydrogenase"/>
    <property type="match status" value="1"/>
</dbReference>
<name>A0A5S4GQU1_9ACTN</name>
<evidence type="ECO:0000256" key="5">
    <source>
        <dbReference type="SAM" id="MobiDB-lite"/>
    </source>
</evidence>
<evidence type="ECO:0000313" key="8">
    <source>
        <dbReference type="Proteomes" id="UP000305238"/>
    </source>
</evidence>
<dbReference type="InterPro" id="IPR011044">
    <property type="entry name" value="Quino_amine_DH_bsu"/>
</dbReference>
<dbReference type="AlphaFoldDB" id="A0A5S4GQU1"/>
<evidence type="ECO:0000256" key="1">
    <source>
        <dbReference type="ARBA" id="ARBA00004196"/>
    </source>
</evidence>
<dbReference type="GO" id="GO:1904680">
    <property type="term" value="F:peptide transmembrane transporter activity"/>
    <property type="evidence" value="ECO:0007669"/>
    <property type="project" value="TreeGrafter"/>
</dbReference>
<comment type="similarity">
    <text evidence="2">Belongs to the bacterial solute-binding protein 5 family.</text>
</comment>
<dbReference type="RefSeq" id="WP_138638607.1">
    <property type="nucleotide sequence ID" value="NZ_VCKZ01000180.1"/>
</dbReference>
<dbReference type="InterPro" id="IPR000914">
    <property type="entry name" value="SBP_5_dom"/>
</dbReference>
<dbReference type="PANTHER" id="PTHR30290">
    <property type="entry name" value="PERIPLASMIC BINDING COMPONENT OF ABC TRANSPORTER"/>
    <property type="match status" value="1"/>
</dbReference>
<reference evidence="7 8" key="1">
    <citation type="submission" date="2019-05" db="EMBL/GenBank/DDBJ databases">
        <title>Draft genome sequence of Actinomadura geliboluensis A8036.</title>
        <authorList>
            <person name="Saricaoglu S."/>
            <person name="Isik K."/>
        </authorList>
    </citation>
    <scope>NUCLEOTIDE SEQUENCE [LARGE SCALE GENOMIC DNA]</scope>
    <source>
        <strain evidence="7 8">A8036</strain>
    </source>
</reference>
<dbReference type="Gene3D" id="3.40.190.10">
    <property type="entry name" value="Periplasmic binding protein-like II"/>
    <property type="match status" value="1"/>
</dbReference>
<gene>
    <name evidence="7" type="ORF">ETD96_23335</name>
</gene>
<keyword evidence="3" id="KW-0813">Transport</keyword>
<dbReference type="Gene3D" id="2.130.10.10">
    <property type="entry name" value="YVTN repeat-like/Quinoprotein amine dehydrogenase"/>
    <property type="match status" value="1"/>
</dbReference>
<protein>
    <submittedName>
        <fullName evidence="7">ABC transporter substrate-binding protein</fullName>
    </submittedName>
</protein>
<comment type="caution">
    <text evidence="7">The sequence shown here is derived from an EMBL/GenBank/DDBJ whole genome shotgun (WGS) entry which is preliminary data.</text>
</comment>
<keyword evidence="4" id="KW-0732">Signal</keyword>
<evidence type="ECO:0000259" key="6">
    <source>
        <dbReference type="Pfam" id="PF00496"/>
    </source>
</evidence>
<comment type="subcellular location">
    <subcellularLocation>
        <location evidence="1">Cell envelope</location>
    </subcellularLocation>
</comment>
<dbReference type="PANTHER" id="PTHR30290:SF10">
    <property type="entry name" value="PERIPLASMIC OLIGOPEPTIDE-BINDING PROTEIN-RELATED"/>
    <property type="match status" value="1"/>
</dbReference>
<feature type="region of interest" description="Disordered" evidence="5">
    <location>
        <begin position="1"/>
        <end position="30"/>
    </location>
</feature>
<sequence>MTDDGPPDGGVLRLYGPGESGDLDPARAGGAPARQITRLCTRQLFGYAPVADPADWRIAAPVPDLAADVPSTYNAGMSASHKVYTVTLRSGVRWDASPPREVTAGDFVRAFKRLCSPVPGMAGAAYFAGTIRGFTEYRRACAAAFPGGATAAELAEFHRSTELPGVFAVDDDVLVFELERPDPEFLHLLALPAASPVPVEYEAFVPGDGTAPRHLRSTGPYRVVPAPPGTTLRLERNPVWRPETDPLRSAHVDAVEVTAAPATAGALRRVIGAGRADLPWGLSVPDLSADPRGDRYVRDEVLDPYLVFNLAASPVLDAPELRRRIAAAIDKRALLRIHRDLGLDPSVRVAHSLLAPDEVRAEPADVPVAGSPAPPKELVLIHSDAGAHPAMARSVAADLTGAGIAVRVEPRPFAAYRRIVAETGGWDLALAAWAPEWPDDRGRATVEPLLRGGPVPGVANHGRYLDPGLDRAMDEAIGVTDPDRARAAWREIDRRAMADAPVVPLLAVARTVPRAAGDRVRGAVAMPVQDHAPDLAAVRLDLTLPGRPPAIPVARSVPAPGRYLCGLTHDGRYLWHSDQEAGKLFAVHPAHGEMVREVSNPRVRADLAFHDGLLHQIGGRPKRLVLIDPETGQEVGEKPVDPPSGRVTGVEAAPEGLWLCLRAPSVAQLRDPRTMEVLREFPIEGEPAGLTWAGGRVLYAEFETGVLRAVDDTTGEPVAEVTLEGHPTGLTWDGYQLWYCDFEARRLKSVRLAEVLRHPPARRRGGG</sequence>
<organism evidence="7 8">
    <name type="scientific">Actinomadura geliboluensis</name>
    <dbReference type="NCBI Taxonomy" id="882440"/>
    <lineage>
        <taxon>Bacteria</taxon>
        <taxon>Bacillati</taxon>
        <taxon>Actinomycetota</taxon>
        <taxon>Actinomycetes</taxon>
        <taxon>Streptosporangiales</taxon>
        <taxon>Thermomonosporaceae</taxon>
        <taxon>Actinomadura</taxon>
    </lineage>
</organism>
<dbReference type="InterPro" id="IPR015943">
    <property type="entry name" value="WD40/YVTN_repeat-like_dom_sf"/>
</dbReference>
<dbReference type="Gene3D" id="3.10.105.10">
    <property type="entry name" value="Dipeptide-binding Protein, Domain 3"/>
    <property type="match status" value="1"/>
</dbReference>
<accession>A0A5S4GQU1</accession>
<dbReference type="GO" id="GO:0030313">
    <property type="term" value="C:cell envelope"/>
    <property type="evidence" value="ECO:0007669"/>
    <property type="project" value="UniProtKB-SubCell"/>
</dbReference>
<feature type="domain" description="Solute-binding protein family 5" evidence="6">
    <location>
        <begin position="61"/>
        <end position="440"/>
    </location>
</feature>
<evidence type="ECO:0000256" key="4">
    <source>
        <dbReference type="ARBA" id="ARBA00022729"/>
    </source>
</evidence>
<dbReference type="InterPro" id="IPR039424">
    <property type="entry name" value="SBP_5"/>
</dbReference>
<proteinExistence type="inferred from homology"/>
<evidence type="ECO:0000256" key="2">
    <source>
        <dbReference type="ARBA" id="ARBA00005695"/>
    </source>
</evidence>
<dbReference type="Proteomes" id="UP000305238">
    <property type="component" value="Unassembled WGS sequence"/>
</dbReference>
<evidence type="ECO:0000256" key="3">
    <source>
        <dbReference type="ARBA" id="ARBA00022448"/>
    </source>
</evidence>
<evidence type="ECO:0000313" key="7">
    <source>
        <dbReference type="EMBL" id="TMR35328.1"/>
    </source>
</evidence>
<dbReference type="SUPFAM" id="SSF53850">
    <property type="entry name" value="Periplasmic binding protein-like II"/>
    <property type="match status" value="1"/>
</dbReference>
<dbReference type="EMBL" id="VCKZ01000180">
    <property type="protein sequence ID" value="TMR35328.1"/>
    <property type="molecule type" value="Genomic_DNA"/>
</dbReference>